<organism evidence="2 3">
    <name type="scientific">Zhihengliuella alba</name>
    <dbReference type="NCBI Taxonomy" id="547018"/>
    <lineage>
        <taxon>Bacteria</taxon>
        <taxon>Bacillati</taxon>
        <taxon>Actinomycetota</taxon>
        <taxon>Actinomycetes</taxon>
        <taxon>Micrococcales</taxon>
        <taxon>Micrococcaceae</taxon>
        <taxon>Zhihengliuella</taxon>
    </lineage>
</organism>
<protein>
    <recommendedName>
        <fullName evidence="4">ABC transporter permease</fullName>
    </recommendedName>
</protein>
<keyword evidence="1" id="KW-1133">Transmembrane helix</keyword>
<proteinExistence type="predicted"/>
<feature type="transmembrane region" description="Helical" evidence="1">
    <location>
        <begin position="252"/>
        <end position="274"/>
    </location>
</feature>
<accession>A0ABP7DNU7</accession>
<feature type="transmembrane region" description="Helical" evidence="1">
    <location>
        <begin position="299"/>
        <end position="322"/>
    </location>
</feature>
<feature type="transmembrane region" description="Helical" evidence="1">
    <location>
        <begin position="21"/>
        <end position="40"/>
    </location>
</feature>
<gene>
    <name evidence="2" type="ORF">GCM10022377_21540</name>
</gene>
<keyword evidence="1" id="KW-0812">Transmembrane</keyword>
<comment type="caution">
    <text evidence="2">The sequence shown here is derived from an EMBL/GenBank/DDBJ whole genome shotgun (WGS) entry which is preliminary data.</text>
</comment>
<evidence type="ECO:0000313" key="3">
    <source>
        <dbReference type="Proteomes" id="UP001501536"/>
    </source>
</evidence>
<evidence type="ECO:0008006" key="4">
    <source>
        <dbReference type="Google" id="ProtNLM"/>
    </source>
</evidence>
<evidence type="ECO:0000313" key="2">
    <source>
        <dbReference type="EMBL" id="GAA3707455.1"/>
    </source>
</evidence>
<evidence type="ECO:0000256" key="1">
    <source>
        <dbReference type="SAM" id="Phobius"/>
    </source>
</evidence>
<keyword evidence="3" id="KW-1185">Reference proteome</keyword>
<dbReference type="RefSeq" id="WP_344884212.1">
    <property type="nucleotide sequence ID" value="NZ_BAABCJ010000005.1"/>
</dbReference>
<dbReference type="EMBL" id="BAABCJ010000005">
    <property type="protein sequence ID" value="GAA3707455.1"/>
    <property type="molecule type" value="Genomic_DNA"/>
</dbReference>
<feature type="transmembrane region" description="Helical" evidence="1">
    <location>
        <begin position="334"/>
        <end position="352"/>
    </location>
</feature>
<name>A0ABP7DNU7_9MICC</name>
<keyword evidence="1" id="KW-0472">Membrane</keyword>
<sequence>MRFSSILGEATRNLAGGTSRLAAWSLLAAALIAVLAGYAAHQSAAQLRAADEFVHDGGSTYVLEAEGSVSGTACRALATHPDVVASGALRDRPDGLRARFLPSTPLPAFEAGPGFIDIFGSPDTPDTEAARRPSGLALSADAALTLGLHRGDHLDVVNSDGTIQTTSVDQVYDFPDGSSLPALGYAAISTVPSSGTFDACWLRATTAAARPDSPVLALARTALLGPDAGQSQISQLNGRLGDTAPGPQTTSYAAGAGPSLLALVVGALLGTGMIQTRRLELASALHLGARRADLIQQHLIEAATKVVTGAIIAAPIVIYLAVDGVPGPSTALPLLAGTKTVTALVAGVLLGTGTRAATVRESDLYAYFRER</sequence>
<dbReference type="Proteomes" id="UP001501536">
    <property type="component" value="Unassembled WGS sequence"/>
</dbReference>
<reference evidence="3" key="1">
    <citation type="journal article" date="2019" name="Int. J. Syst. Evol. Microbiol.">
        <title>The Global Catalogue of Microorganisms (GCM) 10K type strain sequencing project: providing services to taxonomists for standard genome sequencing and annotation.</title>
        <authorList>
            <consortium name="The Broad Institute Genomics Platform"/>
            <consortium name="The Broad Institute Genome Sequencing Center for Infectious Disease"/>
            <person name="Wu L."/>
            <person name="Ma J."/>
        </authorList>
    </citation>
    <scope>NUCLEOTIDE SEQUENCE [LARGE SCALE GENOMIC DNA]</scope>
    <source>
        <strain evidence="3">JCM 16961</strain>
    </source>
</reference>